<evidence type="ECO:0000259" key="2">
    <source>
        <dbReference type="PROSITE" id="PS51153"/>
    </source>
</evidence>
<dbReference type="AlphaFoldDB" id="A0AAP0X099"/>
<organism evidence="3 4">
    <name type="scientific">Liquidambar formosana</name>
    <name type="common">Formosan gum</name>
    <dbReference type="NCBI Taxonomy" id="63359"/>
    <lineage>
        <taxon>Eukaryota</taxon>
        <taxon>Viridiplantae</taxon>
        <taxon>Streptophyta</taxon>
        <taxon>Embryophyta</taxon>
        <taxon>Tracheophyta</taxon>
        <taxon>Spermatophyta</taxon>
        <taxon>Magnoliopsida</taxon>
        <taxon>eudicotyledons</taxon>
        <taxon>Gunneridae</taxon>
        <taxon>Pentapetalae</taxon>
        <taxon>Saxifragales</taxon>
        <taxon>Altingiaceae</taxon>
        <taxon>Liquidambar</taxon>
    </lineage>
</organism>
<keyword evidence="1" id="KW-1133">Transmembrane helix</keyword>
<accession>A0AAP0X099</accession>
<keyword evidence="1" id="KW-0472">Membrane</keyword>
<reference evidence="3 4" key="1">
    <citation type="journal article" date="2024" name="Plant J.">
        <title>Genome sequences and population genomics reveal climatic adaptation and genomic divergence between two closely related sweetgum species.</title>
        <authorList>
            <person name="Xu W.Q."/>
            <person name="Ren C.Q."/>
            <person name="Zhang X.Y."/>
            <person name="Comes H.P."/>
            <person name="Liu X.H."/>
            <person name="Li Y.G."/>
            <person name="Kettle C.J."/>
            <person name="Jalonen R."/>
            <person name="Gaisberger H."/>
            <person name="Ma Y.Z."/>
            <person name="Qiu Y.X."/>
        </authorList>
    </citation>
    <scope>NUCLEOTIDE SEQUENCE [LARGE SCALE GENOMIC DNA]</scope>
    <source>
        <strain evidence="3">Hangzhou</strain>
    </source>
</reference>
<dbReference type="Pfam" id="PF05659">
    <property type="entry name" value="RPW8"/>
    <property type="match status" value="1"/>
</dbReference>
<dbReference type="EMBL" id="JBBPBK010000003">
    <property type="protein sequence ID" value="KAK9287679.1"/>
    <property type="molecule type" value="Genomic_DNA"/>
</dbReference>
<proteinExistence type="predicted"/>
<dbReference type="InterPro" id="IPR008808">
    <property type="entry name" value="Powdery_mildew-R_dom"/>
</dbReference>
<keyword evidence="4" id="KW-1185">Reference proteome</keyword>
<dbReference type="Proteomes" id="UP001415857">
    <property type="component" value="Unassembled WGS sequence"/>
</dbReference>
<dbReference type="PROSITE" id="PS51153">
    <property type="entry name" value="RPW8"/>
    <property type="match status" value="1"/>
</dbReference>
<feature type="domain" description="RPW8" evidence="2">
    <location>
        <begin position="1"/>
        <end position="142"/>
    </location>
</feature>
<protein>
    <recommendedName>
        <fullName evidence="2">RPW8 domain-containing protein</fullName>
    </recommendedName>
</protein>
<feature type="transmembrane region" description="Helical" evidence="1">
    <location>
        <begin position="6"/>
        <end position="26"/>
    </location>
</feature>
<keyword evidence="1" id="KW-0812">Transmembrane</keyword>
<sequence>MALEAVLGAVVGTLFLKLIGIAVYAAKKVSDFESAFKILESTLNSLTLKMSEIKLDNIGKLIELREKGKKLINKCTKVARWEFHKKIEYSCKLRGMDDSICEFIWVNLQVEQLKEVKGKTLKMKALKKKPETIRVEDRNGTCRDFNENLAGVFQWIRGKKPNLKIRFIATAAWLAFEVY</sequence>
<evidence type="ECO:0000313" key="3">
    <source>
        <dbReference type="EMBL" id="KAK9287679.1"/>
    </source>
</evidence>
<evidence type="ECO:0000313" key="4">
    <source>
        <dbReference type="Proteomes" id="UP001415857"/>
    </source>
</evidence>
<comment type="caution">
    <text evidence="3">The sequence shown here is derived from an EMBL/GenBank/DDBJ whole genome shotgun (WGS) entry which is preliminary data.</text>
</comment>
<evidence type="ECO:0000256" key="1">
    <source>
        <dbReference type="SAM" id="Phobius"/>
    </source>
</evidence>
<name>A0AAP0X099_LIQFO</name>
<gene>
    <name evidence="3" type="ORF">L1049_016117</name>
</gene>